<accession>A0A8J5QJL9</accession>
<evidence type="ECO:0000313" key="8">
    <source>
        <dbReference type="Proteomes" id="UP000729913"/>
    </source>
</evidence>
<feature type="compositionally biased region" description="Low complexity" evidence="4">
    <location>
        <begin position="127"/>
        <end position="137"/>
    </location>
</feature>
<dbReference type="GO" id="GO:0008083">
    <property type="term" value="F:growth factor activity"/>
    <property type="evidence" value="ECO:0007669"/>
    <property type="project" value="TreeGrafter"/>
</dbReference>
<keyword evidence="2" id="KW-1015">Disulfide bond</keyword>
<dbReference type="Pfam" id="PF16077">
    <property type="entry name" value="Spaetzle"/>
    <property type="match status" value="1"/>
</dbReference>
<dbReference type="PANTHER" id="PTHR23199">
    <property type="entry name" value="NEUROTROPHIN 1-RELATED"/>
    <property type="match status" value="1"/>
</dbReference>
<dbReference type="GO" id="GO:0045087">
    <property type="term" value="P:innate immune response"/>
    <property type="evidence" value="ECO:0007669"/>
    <property type="project" value="TreeGrafter"/>
</dbReference>
<dbReference type="PANTHER" id="PTHR23199:SF12">
    <property type="entry name" value="NEUROTROPHIN 1-RELATED"/>
    <property type="match status" value="1"/>
</dbReference>
<protein>
    <recommendedName>
        <fullName evidence="6">Spaetzle domain-containing protein</fullName>
    </recommendedName>
</protein>
<feature type="signal peptide" evidence="5">
    <location>
        <begin position="1"/>
        <end position="21"/>
    </location>
</feature>
<feature type="region of interest" description="Disordered" evidence="4">
    <location>
        <begin position="534"/>
        <end position="562"/>
    </location>
</feature>
<evidence type="ECO:0000259" key="6">
    <source>
        <dbReference type="Pfam" id="PF16077"/>
    </source>
</evidence>
<feature type="compositionally biased region" description="Low complexity" evidence="4">
    <location>
        <begin position="469"/>
        <end position="482"/>
    </location>
</feature>
<sequence length="562" mass="63974">MRFEWNKALVTAVLLFSLAQADKNEMLAKKPEKSETKISASLIVDNKTISSTEKSIETSKNSSEQVISRENARELSVEPDPDAEPILSEDSIDHEELPEALPEALELRNSRVGTRRRPFYRPPMRRPPNSNRRNVLPEPLRGSKRPVRKPADSNKREPTTSDCTFFGKTVCLKTLNYPQEAILRSIRGNRDMVDHLLKDYNIQREDRNDDVEADVFPLETRYERYESNEIRRRSDYPLAIDNNVEEGFTCPSQVMYARPQLARAASGVWKYIINTGDHTQTLRLEKCSKPKSSCSFISDNYRSSCIQVYNYHRLLTWDNDIGLHIDIFKIPSCCSCHVHGYAELYPPLQKDPSLPGEENFPGAEFSTDHSKGFERPSSYLSKLPSTYDSSYGGSKPLDASSSNHPSFILPRPRPKKPLSSSASRPFDKLPQQHAPNTRAPGYKGPMKVSKRPSRPNRPFRRESTDLDESSSNTNTNTNPNLNNWFEQAFDQGTDAHTRPNGEFEDDYEEPGRRVNYNYHPILEFFEPKASMLKASDPTSTQKSSIELTANGDSNSWKPMIAL</sequence>
<feature type="region of interest" description="Disordered" evidence="4">
    <location>
        <begin position="390"/>
        <end position="482"/>
    </location>
</feature>
<reference evidence="7" key="1">
    <citation type="submission" date="2020-03" db="EMBL/GenBank/DDBJ databases">
        <authorList>
            <person name="Chebbi M.A."/>
            <person name="Drezen J.M."/>
        </authorList>
    </citation>
    <scope>NUCLEOTIDE SEQUENCE</scope>
    <source>
        <tissue evidence="7">Whole body</tissue>
    </source>
</reference>
<dbReference type="GO" id="GO:0005121">
    <property type="term" value="F:Toll binding"/>
    <property type="evidence" value="ECO:0007669"/>
    <property type="project" value="TreeGrafter"/>
</dbReference>
<keyword evidence="8" id="KW-1185">Reference proteome</keyword>
<feature type="region of interest" description="Disordered" evidence="4">
    <location>
        <begin position="53"/>
        <end position="160"/>
    </location>
</feature>
<evidence type="ECO:0000313" key="7">
    <source>
        <dbReference type="EMBL" id="KAG8034558.1"/>
    </source>
</evidence>
<dbReference type="Proteomes" id="UP000729913">
    <property type="component" value="Unassembled WGS sequence"/>
</dbReference>
<keyword evidence="1 5" id="KW-0732">Signal</keyword>
<comment type="caution">
    <text evidence="7">The sequence shown here is derived from an EMBL/GenBank/DDBJ whole genome shotgun (WGS) entry which is preliminary data.</text>
</comment>
<evidence type="ECO:0000256" key="5">
    <source>
        <dbReference type="SAM" id="SignalP"/>
    </source>
</evidence>
<dbReference type="GO" id="GO:0005576">
    <property type="term" value="C:extracellular region"/>
    <property type="evidence" value="ECO:0007669"/>
    <property type="project" value="TreeGrafter"/>
</dbReference>
<feature type="compositionally biased region" description="Basic residues" evidence="4">
    <location>
        <begin position="448"/>
        <end position="458"/>
    </location>
</feature>
<dbReference type="AlphaFoldDB" id="A0A8J5QJL9"/>
<evidence type="ECO:0000256" key="4">
    <source>
        <dbReference type="SAM" id="MobiDB-lite"/>
    </source>
</evidence>
<reference evidence="7" key="2">
    <citation type="submission" date="2021-04" db="EMBL/GenBank/DDBJ databases">
        <title>Genome-wide patterns of bracovirus chromosomal integration into multiple host tissues during parasitism.</title>
        <authorList>
            <person name="Chebbi M.A.C."/>
        </authorList>
    </citation>
    <scope>NUCLEOTIDE SEQUENCE</scope>
    <source>
        <tissue evidence="7">Whole body</tissue>
    </source>
</reference>
<feature type="compositionally biased region" description="Basic and acidic residues" evidence="4">
    <location>
        <begin position="149"/>
        <end position="159"/>
    </location>
</feature>
<organism evidence="7 8">
    <name type="scientific">Cotesia typhae</name>
    <dbReference type="NCBI Taxonomy" id="2053667"/>
    <lineage>
        <taxon>Eukaryota</taxon>
        <taxon>Metazoa</taxon>
        <taxon>Ecdysozoa</taxon>
        <taxon>Arthropoda</taxon>
        <taxon>Hexapoda</taxon>
        <taxon>Insecta</taxon>
        <taxon>Pterygota</taxon>
        <taxon>Neoptera</taxon>
        <taxon>Endopterygota</taxon>
        <taxon>Hymenoptera</taxon>
        <taxon>Apocrita</taxon>
        <taxon>Ichneumonoidea</taxon>
        <taxon>Braconidae</taxon>
        <taxon>Microgastrinae</taxon>
        <taxon>Cotesia</taxon>
    </lineage>
</organism>
<dbReference type="InterPro" id="IPR052444">
    <property type="entry name" value="Spz/Toll_ligand-like"/>
</dbReference>
<proteinExistence type="predicted"/>
<name>A0A8J5QJL9_9HYME</name>
<evidence type="ECO:0000256" key="2">
    <source>
        <dbReference type="ARBA" id="ARBA00023157"/>
    </source>
</evidence>
<feature type="region of interest" description="Disordered" evidence="4">
    <location>
        <begin position="352"/>
        <end position="378"/>
    </location>
</feature>
<evidence type="ECO:0000256" key="3">
    <source>
        <dbReference type="ARBA" id="ARBA00023180"/>
    </source>
</evidence>
<feature type="compositionally biased region" description="Low complexity" evidence="4">
    <location>
        <begin position="53"/>
        <end position="64"/>
    </location>
</feature>
<feature type="chain" id="PRO_5035245237" description="Spaetzle domain-containing protein" evidence="5">
    <location>
        <begin position="22"/>
        <end position="562"/>
    </location>
</feature>
<gene>
    <name evidence="7" type="ORF">G9C98_007634</name>
</gene>
<dbReference type="InterPro" id="IPR032104">
    <property type="entry name" value="Spaetzle"/>
</dbReference>
<keyword evidence="3" id="KW-0325">Glycoprotein</keyword>
<dbReference type="EMBL" id="JAAOIC020000067">
    <property type="protein sequence ID" value="KAG8034558.1"/>
    <property type="molecule type" value="Genomic_DNA"/>
</dbReference>
<dbReference type="GO" id="GO:0021556">
    <property type="term" value="P:central nervous system formation"/>
    <property type="evidence" value="ECO:0007669"/>
    <property type="project" value="TreeGrafter"/>
</dbReference>
<evidence type="ECO:0000256" key="1">
    <source>
        <dbReference type="ARBA" id="ARBA00022729"/>
    </source>
</evidence>
<feature type="domain" description="Spaetzle" evidence="6">
    <location>
        <begin position="249"/>
        <end position="338"/>
    </location>
</feature>
<dbReference type="OrthoDB" id="8197497at2759"/>
<feature type="compositionally biased region" description="Polar residues" evidence="4">
    <location>
        <begin position="536"/>
        <end position="556"/>
    </location>
</feature>